<name>A0ABW2V6A0_9BACL</name>
<dbReference type="RefSeq" id="WP_138788004.1">
    <property type="nucleotide sequence ID" value="NZ_JBHTGQ010000023.1"/>
</dbReference>
<gene>
    <name evidence="1" type="ORF">ACFQWB_10665</name>
</gene>
<sequence>MTKSYEAYEIAPLPAGSPWLDEIRELERRMGAAYGGNIALIAYIHASDSDGQEEPASPS</sequence>
<evidence type="ECO:0000313" key="1">
    <source>
        <dbReference type="EMBL" id="MFC7750384.1"/>
    </source>
</evidence>
<reference evidence="2" key="1">
    <citation type="journal article" date="2019" name="Int. J. Syst. Evol. Microbiol.">
        <title>The Global Catalogue of Microorganisms (GCM) 10K type strain sequencing project: providing services to taxonomists for standard genome sequencing and annotation.</title>
        <authorList>
            <consortium name="The Broad Institute Genomics Platform"/>
            <consortium name="The Broad Institute Genome Sequencing Center for Infectious Disease"/>
            <person name="Wu L."/>
            <person name="Ma J."/>
        </authorList>
    </citation>
    <scope>NUCLEOTIDE SEQUENCE [LARGE SCALE GENOMIC DNA]</scope>
    <source>
        <strain evidence="2">JCM 18657</strain>
    </source>
</reference>
<evidence type="ECO:0000313" key="2">
    <source>
        <dbReference type="Proteomes" id="UP001596528"/>
    </source>
</evidence>
<dbReference type="Proteomes" id="UP001596528">
    <property type="component" value="Unassembled WGS sequence"/>
</dbReference>
<comment type="caution">
    <text evidence="1">The sequence shown here is derived from an EMBL/GenBank/DDBJ whole genome shotgun (WGS) entry which is preliminary data.</text>
</comment>
<dbReference type="EMBL" id="JBHTGQ010000023">
    <property type="protein sequence ID" value="MFC7750384.1"/>
    <property type="molecule type" value="Genomic_DNA"/>
</dbReference>
<protein>
    <submittedName>
        <fullName evidence="1">Uncharacterized protein</fullName>
    </submittedName>
</protein>
<accession>A0ABW2V6A0</accession>
<proteinExistence type="predicted"/>
<organism evidence="1 2">
    <name type="scientific">Paenibacillus thermoaerophilus</name>
    <dbReference type="NCBI Taxonomy" id="1215385"/>
    <lineage>
        <taxon>Bacteria</taxon>
        <taxon>Bacillati</taxon>
        <taxon>Bacillota</taxon>
        <taxon>Bacilli</taxon>
        <taxon>Bacillales</taxon>
        <taxon>Paenibacillaceae</taxon>
        <taxon>Paenibacillus</taxon>
    </lineage>
</organism>
<keyword evidence="2" id="KW-1185">Reference proteome</keyword>